<organism evidence="1 2">
    <name type="scientific">Portunus trituberculatus</name>
    <name type="common">Swimming crab</name>
    <name type="synonym">Neptunus trituberculatus</name>
    <dbReference type="NCBI Taxonomy" id="210409"/>
    <lineage>
        <taxon>Eukaryota</taxon>
        <taxon>Metazoa</taxon>
        <taxon>Ecdysozoa</taxon>
        <taxon>Arthropoda</taxon>
        <taxon>Crustacea</taxon>
        <taxon>Multicrustacea</taxon>
        <taxon>Malacostraca</taxon>
        <taxon>Eumalacostraca</taxon>
        <taxon>Eucarida</taxon>
        <taxon>Decapoda</taxon>
        <taxon>Pleocyemata</taxon>
        <taxon>Brachyura</taxon>
        <taxon>Eubrachyura</taxon>
        <taxon>Portunoidea</taxon>
        <taxon>Portunidae</taxon>
        <taxon>Portuninae</taxon>
        <taxon>Portunus</taxon>
    </lineage>
</organism>
<evidence type="ECO:0000313" key="2">
    <source>
        <dbReference type="Proteomes" id="UP000324222"/>
    </source>
</evidence>
<sequence length="59" mass="6884">MIDNVFVLRLQCGSKTASVLEESRWRPRFTHHPHPHHYIHPVPALYTAHLHPSPLPRTT</sequence>
<reference evidence="1 2" key="1">
    <citation type="submission" date="2019-05" db="EMBL/GenBank/DDBJ databases">
        <title>Another draft genome of Portunus trituberculatus and its Hox gene families provides insights of decapod evolution.</title>
        <authorList>
            <person name="Jeong J.-H."/>
            <person name="Song I."/>
            <person name="Kim S."/>
            <person name="Choi T."/>
            <person name="Kim D."/>
            <person name="Ryu S."/>
            <person name="Kim W."/>
        </authorList>
    </citation>
    <scope>NUCLEOTIDE SEQUENCE [LARGE SCALE GENOMIC DNA]</scope>
    <source>
        <tissue evidence="1">Muscle</tissue>
    </source>
</reference>
<comment type="caution">
    <text evidence="1">The sequence shown here is derived from an EMBL/GenBank/DDBJ whole genome shotgun (WGS) entry which is preliminary data.</text>
</comment>
<gene>
    <name evidence="1" type="ORF">E2C01_058177</name>
</gene>
<protein>
    <submittedName>
        <fullName evidence="1">Uncharacterized protein</fullName>
    </submittedName>
</protein>
<evidence type="ECO:0000313" key="1">
    <source>
        <dbReference type="EMBL" id="MPC64067.1"/>
    </source>
</evidence>
<accession>A0A5B7H409</accession>
<dbReference type="Proteomes" id="UP000324222">
    <property type="component" value="Unassembled WGS sequence"/>
</dbReference>
<dbReference type="AlphaFoldDB" id="A0A5B7H409"/>
<name>A0A5B7H409_PORTR</name>
<keyword evidence="2" id="KW-1185">Reference proteome</keyword>
<dbReference type="EMBL" id="VSRR010021602">
    <property type="protein sequence ID" value="MPC64067.1"/>
    <property type="molecule type" value="Genomic_DNA"/>
</dbReference>
<proteinExistence type="predicted"/>